<evidence type="ECO:0000259" key="2">
    <source>
        <dbReference type="Pfam" id="PF00266"/>
    </source>
</evidence>
<dbReference type="Gene3D" id="3.90.1150.10">
    <property type="entry name" value="Aspartate Aminotransferase, domain 1"/>
    <property type="match status" value="1"/>
</dbReference>
<dbReference type="AlphaFoldDB" id="A0A660CD03"/>
<keyword evidence="4" id="KW-1185">Reference proteome</keyword>
<comment type="caution">
    <text evidence="3">The sequence shown here is derived from an EMBL/GenBank/DDBJ whole genome shotgun (WGS) entry which is preliminary data.</text>
</comment>
<dbReference type="OrthoDB" id="250246at2"/>
<feature type="domain" description="Aminotransferase class V" evidence="2">
    <location>
        <begin position="52"/>
        <end position="300"/>
    </location>
</feature>
<dbReference type="Pfam" id="PF00266">
    <property type="entry name" value="Aminotran_5"/>
    <property type="match status" value="1"/>
</dbReference>
<protein>
    <submittedName>
        <fullName evidence="3">Selenocysteine lyase/cysteine desulfurase</fullName>
    </submittedName>
</protein>
<feature type="region of interest" description="Disordered" evidence="1">
    <location>
        <begin position="310"/>
        <end position="330"/>
    </location>
</feature>
<gene>
    <name evidence="3" type="ORF">JD82_01421</name>
</gene>
<dbReference type="RefSeq" id="WP_030530637.1">
    <property type="nucleotide sequence ID" value="NZ_JOIJ01000002.1"/>
</dbReference>
<dbReference type="SUPFAM" id="SSF53383">
    <property type="entry name" value="PLP-dependent transferases"/>
    <property type="match status" value="1"/>
</dbReference>
<dbReference type="PANTHER" id="PTHR43586">
    <property type="entry name" value="CYSTEINE DESULFURASE"/>
    <property type="match status" value="1"/>
</dbReference>
<dbReference type="InterPro" id="IPR015421">
    <property type="entry name" value="PyrdxlP-dep_Trfase_major"/>
</dbReference>
<reference evidence="3 4" key="1">
    <citation type="submission" date="2019-07" db="EMBL/GenBank/DDBJ databases">
        <title>R&amp;d 2014.</title>
        <authorList>
            <person name="Klenk H.-P."/>
        </authorList>
    </citation>
    <scope>NUCLEOTIDE SEQUENCE [LARGE SCALE GENOMIC DNA]</scope>
    <source>
        <strain evidence="3 4">DSM 43194</strain>
    </source>
</reference>
<evidence type="ECO:0000313" key="3">
    <source>
        <dbReference type="EMBL" id="TWH19593.1"/>
    </source>
</evidence>
<dbReference type="InterPro" id="IPR015422">
    <property type="entry name" value="PyrdxlP-dep_Trfase_small"/>
</dbReference>
<accession>A0A660CD03</accession>
<evidence type="ECO:0000256" key="1">
    <source>
        <dbReference type="SAM" id="MobiDB-lite"/>
    </source>
</evidence>
<dbReference type="InterPro" id="IPR000192">
    <property type="entry name" value="Aminotrans_V_dom"/>
</dbReference>
<evidence type="ECO:0000313" key="4">
    <source>
        <dbReference type="Proteomes" id="UP000317303"/>
    </source>
</evidence>
<dbReference type="EMBL" id="VLJV01000001">
    <property type="protein sequence ID" value="TWH19593.1"/>
    <property type="molecule type" value="Genomic_DNA"/>
</dbReference>
<dbReference type="Proteomes" id="UP000317303">
    <property type="component" value="Unassembled WGS sequence"/>
</dbReference>
<proteinExistence type="predicted"/>
<keyword evidence="3" id="KW-0456">Lyase</keyword>
<dbReference type="GO" id="GO:0016829">
    <property type="term" value="F:lyase activity"/>
    <property type="evidence" value="ECO:0007669"/>
    <property type="project" value="UniProtKB-KW"/>
</dbReference>
<dbReference type="Gene3D" id="3.40.640.10">
    <property type="entry name" value="Type I PLP-dependent aspartate aminotransferase-like (Major domain)"/>
    <property type="match status" value="1"/>
</dbReference>
<name>A0A660CD03_9PSEU</name>
<sequence>MSRATRSAFGAEFDVPPAYFNTPSIGIPPAVVADAVAGAVDRWRRGADDPPDFTAAVDASRASFARIVGVPAERIAVGATVAGLLAPVAAGLPDGARVLTAKGDFTSVTFPFAAQAYRGVTVEEVPLAALPSAVEGHDLVAVSVVQSADGTVADLDGLAEAAADAGVPVALDVTQAAGWLPLALDWADWVVGSGYKWLLSPRGAAWLAVHPRVLDAGRPVGANWYAGQDPWDTVYGLPLRLASGARRYDASPAWLPFVGAAAALDYVAGLDMRAVYEHCTGLADRLRGELGLAPAGSAIVSLDTTSLDTASRDTDSLDTASPGGTGVSPERLAEAGVRASMRAGGLRLGCHLYTTSEDVDRVVEALR</sequence>
<dbReference type="PANTHER" id="PTHR43586:SF21">
    <property type="entry name" value="PYRIDOXAL PHOSPHATE (PLP)-DEPENDENT ASPARTATE AMINOTRANSFERASE SUPERFAMILY"/>
    <property type="match status" value="1"/>
</dbReference>
<organism evidence="3 4">
    <name type="scientific">Prauserella rugosa</name>
    <dbReference type="NCBI Taxonomy" id="43354"/>
    <lineage>
        <taxon>Bacteria</taxon>
        <taxon>Bacillati</taxon>
        <taxon>Actinomycetota</taxon>
        <taxon>Actinomycetes</taxon>
        <taxon>Pseudonocardiales</taxon>
        <taxon>Pseudonocardiaceae</taxon>
        <taxon>Prauserella</taxon>
    </lineage>
</organism>
<dbReference type="InterPro" id="IPR015424">
    <property type="entry name" value="PyrdxlP-dep_Trfase"/>
</dbReference>